<evidence type="ECO:0000313" key="2">
    <source>
        <dbReference type="Proteomes" id="UP000277204"/>
    </source>
</evidence>
<sequence length="81" mass="9104">MTKIFRFLTDTVKITIYNELQSNTSSLTSFRNQATSAPKMTASLHSVSWTGIPILQDSHSSFFQESMRQADDPMSNRTTLG</sequence>
<dbReference type="EMBL" id="UZAI01004637">
    <property type="protein sequence ID" value="VDO87191.1"/>
    <property type="molecule type" value="Genomic_DNA"/>
</dbReference>
<organism evidence="1 2">
    <name type="scientific">Schistosoma margrebowiei</name>
    <dbReference type="NCBI Taxonomy" id="48269"/>
    <lineage>
        <taxon>Eukaryota</taxon>
        <taxon>Metazoa</taxon>
        <taxon>Spiralia</taxon>
        <taxon>Lophotrochozoa</taxon>
        <taxon>Platyhelminthes</taxon>
        <taxon>Trematoda</taxon>
        <taxon>Digenea</taxon>
        <taxon>Strigeidida</taxon>
        <taxon>Schistosomatoidea</taxon>
        <taxon>Schistosomatidae</taxon>
        <taxon>Schistosoma</taxon>
    </lineage>
</organism>
<evidence type="ECO:0000313" key="1">
    <source>
        <dbReference type="EMBL" id="VDO87191.1"/>
    </source>
</evidence>
<dbReference type="Proteomes" id="UP000277204">
    <property type="component" value="Unassembled WGS sequence"/>
</dbReference>
<dbReference type="AlphaFoldDB" id="A0A183M0S6"/>
<gene>
    <name evidence="1" type="ORF">SMRZ_LOCUS9651</name>
</gene>
<reference evidence="1 2" key="1">
    <citation type="submission" date="2018-11" db="EMBL/GenBank/DDBJ databases">
        <authorList>
            <consortium name="Pathogen Informatics"/>
        </authorList>
    </citation>
    <scope>NUCLEOTIDE SEQUENCE [LARGE SCALE GENOMIC DNA]</scope>
    <source>
        <strain evidence="1 2">Zambia</strain>
    </source>
</reference>
<accession>A0A183M0S6</accession>
<proteinExistence type="predicted"/>
<protein>
    <submittedName>
        <fullName evidence="1">Uncharacterized protein</fullName>
    </submittedName>
</protein>
<name>A0A183M0S6_9TREM</name>
<keyword evidence="2" id="KW-1185">Reference proteome</keyword>